<evidence type="ECO:0000256" key="1">
    <source>
        <dbReference type="ARBA" id="ARBA00008007"/>
    </source>
</evidence>
<name>A0A7J5JA86_BACT4</name>
<gene>
    <name evidence="2" type="ORF">GAN93_26980</name>
</gene>
<dbReference type="Proteomes" id="UP000460317">
    <property type="component" value="Unassembled WGS sequence"/>
</dbReference>
<evidence type="ECO:0000313" key="2">
    <source>
        <dbReference type="EMBL" id="KAB4443432.1"/>
    </source>
</evidence>
<dbReference type="EMBL" id="WCSB01000250">
    <property type="protein sequence ID" value="KAB4443432.1"/>
    <property type="molecule type" value="Genomic_DNA"/>
</dbReference>
<comment type="similarity">
    <text evidence="1">Belongs to the ComF/GntX family.</text>
</comment>
<protein>
    <submittedName>
        <fullName evidence="2">ComF family protein</fullName>
    </submittedName>
</protein>
<dbReference type="CDD" id="cd06223">
    <property type="entry name" value="PRTases_typeI"/>
    <property type="match status" value="1"/>
</dbReference>
<organism evidence="2 3">
    <name type="scientific">Bacteroides thetaiotaomicron</name>
    <dbReference type="NCBI Taxonomy" id="818"/>
    <lineage>
        <taxon>Bacteria</taxon>
        <taxon>Pseudomonadati</taxon>
        <taxon>Bacteroidota</taxon>
        <taxon>Bacteroidia</taxon>
        <taxon>Bacteroidales</taxon>
        <taxon>Bacteroidaceae</taxon>
        <taxon>Bacteroides</taxon>
    </lineage>
</organism>
<comment type="caution">
    <text evidence="2">The sequence shown here is derived from an EMBL/GenBank/DDBJ whole genome shotgun (WGS) entry which is preliminary data.</text>
</comment>
<dbReference type="InterPro" id="IPR051910">
    <property type="entry name" value="ComF/GntX_DNA_util-trans"/>
</dbReference>
<accession>A0A7J5JA86</accession>
<dbReference type="PANTHER" id="PTHR47505">
    <property type="entry name" value="DNA UTILIZATION PROTEIN YHGH"/>
    <property type="match status" value="1"/>
</dbReference>
<dbReference type="SUPFAM" id="SSF53271">
    <property type="entry name" value="PRTase-like"/>
    <property type="match status" value="1"/>
</dbReference>
<feature type="non-terminal residue" evidence="2">
    <location>
        <position position="1"/>
    </location>
</feature>
<evidence type="ECO:0000313" key="3">
    <source>
        <dbReference type="Proteomes" id="UP000460317"/>
    </source>
</evidence>
<dbReference type="PANTHER" id="PTHR47505:SF1">
    <property type="entry name" value="DNA UTILIZATION PROTEIN YHGH"/>
    <property type="match status" value="1"/>
</dbReference>
<dbReference type="Gene3D" id="3.40.50.2020">
    <property type="match status" value="1"/>
</dbReference>
<dbReference type="AlphaFoldDB" id="A0A7J5JA86"/>
<dbReference type="InterPro" id="IPR029057">
    <property type="entry name" value="PRTase-like"/>
</dbReference>
<reference evidence="2 3" key="1">
    <citation type="journal article" date="2019" name="Nat. Med.">
        <title>A library of human gut bacterial isolates paired with longitudinal multiomics data enables mechanistic microbiome research.</title>
        <authorList>
            <person name="Poyet M."/>
            <person name="Groussin M."/>
            <person name="Gibbons S.M."/>
            <person name="Avila-Pacheco J."/>
            <person name="Jiang X."/>
            <person name="Kearney S.M."/>
            <person name="Perrotta A.R."/>
            <person name="Berdy B."/>
            <person name="Zhao S."/>
            <person name="Lieberman T.D."/>
            <person name="Swanson P.K."/>
            <person name="Smith M."/>
            <person name="Roesemann S."/>
            <person name="Alexander J.E."/>
            <person name="Rich S.A."/>
            <person name="Livny J."/>
            <person name="Vlamakis H."/>
            <person name="Clish C."/>
            <person name="Bullock K."/>
            <person name="Deik A."/>
            <person name="Scott J."/>
            <person name="Pierce K.A."/>
            <person name="Xavier R.J."/>
            <person name="Alm E.J."/>
        </authorList>
    </citation>
    <scope>NUCLEOTIDE SEQUENCE [LARGE SCALE GENOMIC DNA]</scope>
    <source>
        <strain evidence="2 3">BIOML-A165</strain>
    </source>
</reference>
<sequence length="80" mass="8776">KVVIRSRYTDTQTHKGQYARWENVRNLFACIFPDSLEGKHLLLVDDVLTTGATVVSCADAFRGIPGLRISVLTLALAGES</sequence>
<dbReference type="InterPro" id="IPR000836">
    <property type="entry name" value="PRTase_dom"/>
</dbReference>
<proteinExistence type="inferred from homology"/>